<dbReference type="Proteomes" id="UP000317909">
    <property type="component" value="Chromosome"/>
</dbReference>
<sequence length="282" mass="30000">MPPWDACGARTYSEPTVPTFYERPLTWLFGIAAICLDAVALSVDHEGDFATVLGLGQLLLASGWLVLGQSHPLARATWVIVAIAVLTAPDYVIPRLRSGFYIDLVWPHVLGELIAGAAFTSAVAAGWLTVLRGFAGDDHHCLSRKPQFSLATLFGWMIVVAVASTGLRNADFSLIDDNLTDLISGCGLALSAATAMAAALGAYRASWSTRMASLIVIASGAVMSLAAGVSRQVAAVHLGAWVFVVMWIVVTRLDRRMDAKAIARADSYDGAETALRLVADER</sequence>
<feature type="transmembrane region" description="Helical" evidence="1">
    <location>
        <begin position="233"/>
        <end position="250"/>
    </location>
</feature>
<gene>
    <name evidence="2" type="ORF">I41_52340</name>
</gene>
<evidence type="ECO:0000256" key="1">
    <source>
        <dbReference type="SAM" id="Phobius"/>
    </source>
</evidence>
<evidence type="ECO:0000313" key="3">
    <source>
        <dbReference type="Proteomes" id="UP000317909"/>
    </source>
</evidence>
<dbReference type="KEGG" id="llh:I41_52340"/>
<organism evidence="2 3">
    <name type="scientific">Lacipirellula limnantheis</name>
    <dbReference type="NCBI Taxonomy" id="2528024"/>
    <lineage>
        <taxon>Bacteria</taxon>
        <taxon>Pseudomonadati</taxon>
        <taxon>Planctomycetota</taxon>
        <taxon>Planctomycetia</taxon>
        <taxon>Pirellulales</taxon>
        <taxon>Lacipirellulaceae</taxon>
        <taxon>Lacipirellula</taxon>
    </lineage>
</organism>
<feature type="transmembrane region" description="Helical" evidence="1">
    <location>
        <begin position="210"/>
        <end position="227"/>
    </location>
</feature>
<keyword evidence="1" id="KW-0472">Membrane</keyword>
<reference evidence="2 3" key="1">
    <citation type="submission" date="2019-02" db="EMBL/GenBank/DDBJ databases">
        <title>Deep-cultivation of Planctomycetes and their phenomic and genomic characterization uncovers novel biology.</title>
        <authorList>
            <person name="Wiegand S."/>
            <person name="Jogler M."/>
            <person name="Boedeker C."/>
            <person name="Pinto D."/>
            <person name="Vollmers J."/>
            <person name="Rivas-Marin E."/>
            <person name="Kohn T."/>
            <person name="Peeters S.H."/>
            <person name="Heuer A."/>
            <person name="Rast P."/>
            <person name="Oberbeckmann S."/>
            <person name="Bunk B."/>
            <person name="Jeske O."/>
            <person name="Meyerdierks A."/>
            <person name="Storesund J.E."/>
            <person name="Kallscheuer N."/>
            <person name="Luecker S."/>
            <person name="Lage O.M."/>
            <person name="Pohl T."/>
            <person name="Merkel B.J."/>
            <person name="Hornburger P."/>
            <person name="Mueller R.-W."/>
            <person name="Bruemmer F."/>
            <person name="Labrenz M."/>
            <person name="Spormann A.M."/>
            <person name="Op den Camp H."/>
            <person name="Overmann J."/>
            <person name="Amann R."/>
            <person name="Jetten M.S.M."/>
            <person name="Mascher T."/>
            <person name="Medema M.H."/>
            <person name="Devos D.P."/>
            <person name="Kaster A.-K."/>
            <person name="Ovreas L."/>
            <person name="Rohde M."/>
            <person name="Galperin M.Y."/>
            <person name="Jogler C."/>
        </authorList>
    </citation>
    <scope>NUCLEOTIDE SEQUENCE [LARGE SCALE GENOMIC DNA]</scope>
    <source>
        <strain evidence="2 3">I41</strain>
    </source>
</reference>
<dbReference type="EMBL" id="CP036339">
    <property type="protein sequence ID" value="QDT75989.1"/>
    <property type="molecule type" value="Genomic_DNA"/>
</dbReference>
<keyword evidence="1" id="KW-1133">Transmembrane helix</keyword>
<evidence type="ECO:0000313" key="2">
    <source>
        <dbReference type="EMBL" id="QDT75989.1"/>
    </source>
</evidence>
<feature type="transmembrane region" description="Helical" evidence="1">
    <location>
        <begin position="113"/>
        <end position="135"/>
    </location>
</feature>
<feature type="transmembrane region" description="Helical" evidence="1">
    <location>
        <begin position="147"/>
        <end position="167"/>
    </location>
</feature>
<feature type="transmembrane region" description="Helical" evidence="1">
    <location>
        <begin position="74"/>
        <end position="93"/>
    </location>
</feature>
<feature type="transmembrane region" description="Helical" evidence="1">
    <location>
        <begin position="49"/>
        <end position="67"/>
    </location>
</feature>
<accession>A0A517U5T0</accession>
<dbReference type="AlphaFoldDB" id="A0A517U5T0"/>
<proteinExistence type="predicted"/>
<keyword evidence="1" id="KW-0812">Transmembrane</keyword>
<feature type="transmembrane region" description="Helical" evidence="1">
    <location>
        <begin position="182"/>
        <end position="203"/>
    </location>
</feature>
<protein>
    <submittedName>
        <fullName evidence="2">Uncharacterized protein</fullName>
    </submittedName>
</protein>
<name>A0A517U5T0_9BACT</name>
<keyword evidence="3" id="KW-1185">Reference proteome</keyword>